<evidence type="ECO:0000313" key="6">
    <source>
        <dbReference type="Proteomes" id="UP000603708"/>
    </source>
</evidence>
<accession>A0A919GK26</accession>
<dbReference type="InterPro" id="IPR005247">
    <property type="entry name" value="YbhB_YbcL/LppC-like"/>
</dbReference>
<dbReference type="InterPro" id="IPR008914">
    <property type="entry name" value="PEBP"/>
</dbReference>
<dbReference type="CDD" id="cd05233">
    <property type="entry name" value="SDR_c"/>
    <property type="match status" value="1"/>
</dbReference>
<feature type="region of interest" description="Disordered" evidence="4">
    <location>
        <begin position="254"/>
        <end position="280"/>
    </location>
</feature>
<dbReference type="NCBIfam" id="NF005559">
    <property type="entry name" value="PRK07231.1"/>
    <property type="match status" value="1"/>
</dbReference>
<dbReference type="NCBIfam" id="TIGR00481">
    <property type="entry name" value="YbhB/YbcL family Raf kinase inhibitor-like protein"/>
    <property type="match status" value="1"/>
</dbReference>
<organism evidence="5 6">
    <name type="scientific">Streptomyces sulfonofaciens</name>
    <dbReference type="NCBI Taxonomy" id="68272"/>
    <lineage>
        <taxon>Bacteria</taxon>
        <taxon>Bacillati</taxon>
        <taxon>Actinomycetota</taxon>
        <taxon>Actinomycetes</taxon>
        <taxon>Kitasatosporales</taxon>
        <taxon>Streptomycetaceae</taxon>
        <taxon>Streptomyces</taxon>
    </lineage>
</organism>
<dbReference type="InterPro" id="IPR036291">
    <property type="entry name" value="NAD(P)-bd_dom_sf"/>
</dbReference>
<name>A0A919GK26_9ACTN</name>
<dbReference type="FunFam" id="3.40.50.720:FF:000084">
    <property type="entry name" value="Short-chain dehydrogenase reductase"/>
    <property type="match status" value="1"/>
</dbReference>
<dbReference type="GO" id="GO:0016491">
    <property type="term" value="F:oxidoreductase activity"/>
    <property type="evidence" value="ECO:0007669"/>
    <property type="project" value="UniProtKB-KW"/>
</dbReference>
<dbReference type="RefSeq" id="WP_189936872.1">
    <property type="nucleotide sequence ID" value="NZ_BNCD01000021.1"/>
</dbReference>
<reference evidence="5" key="1">
    <citation type="journal article" date="2014" name="Int. J. Syst. Evol. Microbiol.">
        <title>Complete genome sequence of Corynebacterium casei LMG S-19264T (=DSM 44701T), isolated from a smear-ripened cheese.</title>
        <authorList>
            <consortium name="US DOE Joint Genome Institute (JGI-PGF)"/>
            <person name="Walter F."/>
            <person name="Albersmeier A."/>
            <person name="Kalinowski J."/>
            <person name="Ruckert C."/>
        </authorList>
    </citation>
    <scope>NUCLEOTIDE SEQUENCE</scope>
    <source>
        <strain evidence="5">JCM 5069</strain>
    </source>
</reference>
<keyword evidence="6" id="KW-1185">Reference proteome</keyword>
<dbReference type="CDD" id="cd00865">
    <property type="entry name" value="PEBP_bact_arch"/>
    <property type="match status" value="1"/>
</dbReference>
<dbReference type="Pfam" id="PF13561">
    <property type="entry name" value="adh_short_C2"/>
    <property type="match status" value="1"/>
</dbReference>
<comment type="similarity">
    <text evidence="2">Belongs to the UPF0098 family.</text>
</comment>
<dbReference type="PRINTS" id="PR00081">
    <property type="entry name" value="GDHRDH"/>
</dbReference>
<dbReference type="PANTHER" id="PTHR24321:SF8">
    <property type="entry name" value="ESTRADIOL 17-BETA-DEHYDROGENASE 8-RELATED"/>
    <property type="match status" value="1"/>
</dbReference>
<comment type="caution">
    <text evidence="5">The sequence shown here is derived from an EMBL/GenBank/DDBJ whole genome shotgun (WGS) entry which is preliminary data.</text>
</comment>
<evidence type="ECO:0000256" key="4">
    <source>
        <dbReference type="SAM" id="MobiDB-lite"/>
    </source>
</evidence>
<keyword evidence="3" id="KW-0560">Oxidoreductase</keyword>
<protein>
    <recommendedName>
        <fullName evidence="7">3-alpha-hydroxysteroid dehydrogenase</fullName>
    </recommendedName>
</protein>
<dbReference type="Pfam" id="PF01161">
    <property type="entry name" value="PBP"/>
    <property type="match status" value="1"/>
</dbReference>
<dbReference type="SUPFAM" id="SSF51735">
    <property type="entry name" value="NAD(P)-binding Rossmann-fold domains"/>
    <property type="match status" value="1"/>
</dbReference>
<sequence length="434" mass="44502">MRGGGRLAGHVAIVTGGSRGIGSATTRLLVDEGARVLIADVRDQQGERLARDLGARRAAFFHLDVRSSSRWDAAVRACQDLFGPPGILVHNAGAMVAASIEEATEEQYRLAFDVNMLGPFLGTRAVVPAMRRAGGGAIVVVSSAGGLEGTPGMSLYAASKAANANFTRSAALELASDGIRVNAVAPGLVDTDMSRAVVPPPAGEAAAPAGVPRVGRAEDVAHAVLYLVDEGARFVSGTVLTVDGGYLAGHSAPAAPVHAAGPSRPPAPHGPSAHTSPGKGATMKIHLGNLTLTSSAFQHGRRIPDRYAAGDDPVAPPLAWTGAPQGTASFALVVHDPDAPLTHGFTHRVLYNIPADATELTDATPATAGVNTAGGDGYVPPAPPPGHGDHFYYFELYALDADLALPAGLGRAELLARIDDHIVEQARVVGTYSN</sequence>
<evidence type="ECO:0000256" key="1">
    <source>
        <dbReference type="ARBA" id="ARBA00006484"/>
    </source>
</evidence>
<evidence type="ECO:0000256" key="2">
    <source>
        <dbReference type="ARBA" id="ARBA00007120"/>
    </source>
</evidence>
<dbReference type="Proteomes" id="UP000603708">
    <property type="component" value="Unassembled WGS sequence"/>
</dbReference>
<proteinExistence type="inferred from homology"/>
<dbReference type="PRINTS" id="PR00080">
    <property type="entry name" value="SDRFAMILY"/>
</dbReference>
<evidence type="ECO:0008006" key="7">
    <source>
        <dbReference type="Google" id="ProtNLM"/>
    </source>
</evidence>
<dbReference type="SUPFAM" id="SSF49777">
    <property type="entry name" value="PEBP-like"/>
    <property type="match status" value="1"/>
</dbReference>
<dbReference type="InterPro" id="IPR002347">
    <property type="entry name" value="SDR_fam"/>
</dbReference>
<dbReference type="EMBL" id="BNCD01000021">
    <property type="protein sequence ID" value="GHH86044.1"/>
    <property type="molecule type" value="Genomic_DNA"/>
</dbReference>
<evidence type="ECO:0000313" key="5">
    <source>
        <dbReference type="EMBL" id="GHH86044.1"/>
    </source>
</evidence>
<dbReference type="PANTHER" id="PTHR24321">
    <property type="entry name" value="DEHYDROGENASES, SHORT CHAIN"/>
    <property type="match status" value="1"/>
</dbReference>
<dbReference type="InterPro" id="IPR036610">
    <property type="entry name" value="PEBP-like_sf"/>
</dbReference>
<dbReference type="Gene3D" id="3.90.280.10">
    <property type="entry name" value="PEBP-like"/>
    <property type="match status" value="1"/>
</dbReference>
<dbReference type="AlphaFoldDB" id="A0A919GK26"/>
<dbReference type="Gene3D" id="3.40.50.720">
    <property type="entry name" value="NAD(P)-binding Rossmann-like Domain"/>
    <property type="match status" value="1"/>
</dbReference>
<reference evidence="5" key="2">
    <citation type="submission" date="2020-09" db="EMBL/GenBank/DDBJ databases">
        <authorList>
            <person name="Sun Q."/>
            <person name="Ohkuma M."/>
        </authorList>
    </citation>
    <scope>NUCLEOTIDE SEQUENCE</scope>
    <source>
        <strain evidence="5">JCM 5069</strain>
    </source>
</reference>
<comment type="similarity">
    <text evidence="1">Belongs to the short-chain dehydrogenases/reductases (SDR) family.</text>
</comment>
<gene>
    <name evidence="5" type="ORF">GCM10018793_56450</name>
</gene>
<evidence type="ECO:0000256" key="3">
    <source>
        <dbReference type="ARBA" id="ARBA00023002"/>
    </source>
</evidence>